<evidence type="ECO:0000313" key="2">
    <source>
        <dbReference type="EMBL" id="KFK38711.1"/>
    </source>
</evidence>
<dbReference type="Pfam" id="PF08268">
    <property type="entry name" value="FBA_3"/>
    <property type="match status" value="1"/>
</dbReference>
<accession>A0A087H9A9</accession>
<proteinExistence type="predicted"/>
<dbReference type="PANTHER" id="PTHR31111:SF78">
    <property type="entry name" value="F-BOX ASSOCIATED UBIQUITINATION EFFECTOR FAMILY PROTEIN"/>
    <property type="match status" value="1"/>
</dbReference>
<organism evidence="2 3">
    <name type="scientific">Arabis alpina</name>
    <name type="common">Alpine rock-cress</name>
    <dbReference type="NCBI Taxonomy" id="50452"/>
    <lineage>
        <taxon>Eukaryota</taxon>
        <taxon>Viridiplantae</taxon>
        <taxon>Streptophyta</taxon>
        <taxon>Embryophyta</taxon>
        <taxon>Tracheophyta</taxon>
        <taxon>Spermatophyta</taxon>
        <taxon>Magnoliopsida</taxon>
        <taxon>eudicotyledons</taxon>
        <taxon>Gunneridae</taxon>
        <taxon>Pentapetalae</taxon>
        <taxon>rosids</taxon>
        <taxon>malvids</taxon>
        <taxon>Brassicales</taxon>
        <taxon>Brassicaceae</taxon>
        <taxon>Arabideae</taxon>
        <taxon>Arabis</taxon>
    </lineage>
</organism>
<evidence type="ECO:0000313" key="3">
    <source>
        <dbReference type="Proteomes" id="UP000029120"/>
    </source>
</evidence>
<dbReference type="InterPro" id="IPR013187">
    <property type="entry name" value="F-box-assoc_dom_typ3"/>
</dbReference>
<dbReference type="OrthoDB" id="1112282at2759"/>
<keyword evidence="3" id="KW-1185">Reference proteome</keyword>
<dbReference type="EMBL" id="CM002871">
    <property type="protein sequence ID" value="KFK38711.1"/>
    <property type="molecule type" value="Genomic_DNA"/>
</dbReference>
<name>A0A087H9A9_ARAAL</name>
<sequence length="249" mass="28758">MTMKSTSNNGTTTVNNSQIVTRSMARESAIAKKKPLMRHHRLLISIVLHALLRLKEHQVLTLGDIKKRWRMIKCQHPHYPATTGLFMNDIVYYGAWSNSHEGSFVVAFDMRLEDFSIVKLPEGVRIRPNGLSDFVKYNKKIALVDQTFCGQLDLWILEDDEKHEWSKINVVVPSWNDLVGQHYFHCIGTIGTGELVFAPCYSINRERYFIVCYDLKEGVVRRVVIERFGEPFASGKFIFLDHVENLMIL</sequence>
<dbReference type="InterPro" id="IPR017451">
    <property type="entry name" value="F-box-assoc_interact_dom"/>
</dbReference>
<dbReference type="eggNOG" id="ENOG502SXXQ">
    <property type="taxonomic scope" value="Eukaryota"/>
</dbReference>
<dbReference type="PANTHER" id="PTHR31111">
    <property type="entry name" value="BNAA05G37150D PROTEIN-RELATED"/>
    <property type="match status" value="1"/>
</dbReference>
<dbReference type="OMA" id="HEWSKIN"/>
<gene>
    <name evidence="2" type="ordered locus">AALP_Aa3g149800</name>
</gene>
<feature type="domain" description="F-box associated beta-propeller type 3" evidence="1">
    <location>
        <begin position="52"/>
        <end position="243"/>
    </location>
</feature>
<dbReference type="Proteomes" id="UP000029120">
    <property type="component" value="Chromosome 3"/>
</dbReference>
<protein>
    <recommendedName>
        <fullName evidence="1">F-box associated beta-propeller type 3 domain-containing protein</fullName>
    </recommendedName>
</protein>
<reference evidence="3" key="1">
    <citation type="journal article" date="2015" name="Nat. Plants">
        <title>Genome expansion of Arabis alpina linked with retrotransposition and reduced symmetric DNA methylation.</title>
        <authorList>
            <person name="Willing E.M."/>
            <person name="Rawat V."/>
            <person name="Mandakova T."/>
            <person name="Maumus F."/>
            <person name="James G.V."/>
            <person name="Nordstroem K.J."/>
            <person name="Becker C."/>
            <person name="Warthmann N."/>
            <person name="Chica C."/>
            <person name="Szarzynska B."/>
            <person name="Zytnicki M."/>
            <person name="Albani M.C."/>
            <person name="Kiefer C."/>
            <person name="Bergonzi S."/>
            <person name="Castaings L."/>
            <person name="Mateos J.L."/>
            <person name="Berns M.C."/>
            <person name="Bujdoso N."/>
            <person name="Piofczyk T."/>
            <person name="de Lorenzo L."/>
            <person name="Barrero-Sicilia C."/>
            <person name="Mateos I."/>
            <person name="Piednoel M."/>
            <person name="Hagmann J."/>
            <person name="Chen-Min-Tao R."/>
            <person name="Iglesias-Fernandez R."/>
            <person name="Schuster S.C."/>
            <person name="Alonso-Blanco C."/>
            <person name="Roudier F."/>
            <person name="Carbonero P."/>
            <person name="Paz-Ares J."/>
            <person name="Davis S.J."/>
            <person name="Pecinka A."/>
            <person name="Quesneville H."/>
            <person name="Colot V."/>
            <person name="Lysak M.A."/>
            <person name="Weigel D."/>
            <person name="Coupland G."/>
            <person name="Schneeberger K."/>
        </authorList>
    </citation>
    <scope>NUCLEOTIDE SEQUENCE [LARGE SCALE GENOMIC DNA]</scope>
    <source>
        <strain evidence="3">cv. Pajares</strain>
    </source>
</reference>
<dbReference type="Gramene" id="KFK38711">
    <property type="protein sequence ID" value="KFK38711"/>
    <property type="gene ID" value="AALP_AA3G149800"/>
</dbReference>
<evidence type="ECO:0000259" key="1">
    <source>
        <dbReference type="Pfam" id="PF08268"/>
    </source>
</evidence>
<dbReference type="NCBIfam" id="TIGR01640">
    <property type="entry name" value="F_box_assoc_1"/>
    <property type="match status" value="1"/>
</dbReference>
<dbReference type="AlphaFoldDB" id="A0A087H9A9"/>